<dbReference type="InterPro" id="IPR044878">
    <property type="entry name" value="UbiA_sf"/>
</dbReference>
<evidence type="ECO:0000256" key="2">
    <source>
        <dbReference type="ARBA" id="ARBA00022692"/>
    </source>
</evidence>
<dbReference type="OrthoDB" id="9803632at2"/>
<dbReference type="GO" id="GO:0016020">
    <property type="term" value="C:membrane"/>
    <property type="evidence" value="ECO:0007669"/>
    <property type="project" value="UniProtKB-SubCell"/>
</dbReference>
<dbReference type="PANTHER" id="PTHR42723">
    <property type="entry name" value="CHLOROPHYLL SYNTHASE"/>
    <property type="match status" value="1"/>
</dbReference>
<feature type="transmembrane region" description="Helical" evidence="6">
    <location>
        <begin position="157"/>
        <end position="176"/>
    </location>
</feature>
<keyword evidence="2 6" id="KW-0812">Transmembrane</keyword>
<dbReference type="Gene3D" id="1.10.357.140">
    <property type="entry name" value="UbiA prenyltransferase"/>
    <property type="match status" value="1"/>
</dbReference>
<dbReference type="EMBL" id="LT594324">
    <property type="protein sequence ID" value="SBT42654.1"/>
    <property type="molecule type" value="Genomic_DNA"/>
</dbReference>
<evidence type="ECO:0000256" key="3">
    <source>
        <dbReference type="ARBA" id="ARBA00022989"/>
    </source>
</evidence>
<gene>
    <name evidence="7" type="ORF">GA0070621_1572</name>
</gene>
<keyword evidence="4 6" id="KW-0472">Membrane</keyword>
<dbReference type="InterPro" id="IPR050475">
    <property type="entry name" value="Prenyltransferase_related"/>
</dbReference>
<dbReference type="Proteomes" id="UP000198765">
    <property type="component" value="Chromosome I"/>
</dbReference>
<dbReference type="RefSeq" id="WP_091192686.1">
    <property type="nucleotide sequence ID" value="NZ_LT594324.1"/>
</dbReference>
<dbReference type="InterPro" id="IPR000537">
    <property type="entry name" value="UbiA_prenyltransferase"/>
</dbReference>
<name>A0A1A8ZFR8_9ACTN</name>
<feature type="transmembrane region" description="Helical" evidence="6">
    <location>
        <begin position="182"/>
        <end position="199"/>
    </location>
</feature>
<sequence>MNPVIHTGPAVRTTDPQSTDASRAGTLVGALVRLARPEQWPKNVLVVCVPLLDPLSWNGTALANLGGAIAAFTLASTLVYVLNDLVDRRRDAHNPGRWHRPLASGRVTPPAAVLFAAAVAVLLVGVLALQAVTTVWPVAGYLLLNVAYSLGLKHVPLLDVFLVATGFVLRLVYGYLATGATIPGWLLTAVFTLCLLLTLGKRRQELHSTGVVHRPALRGYTVPLVDQLMQLSATLTAGCYLLYLRDEAPLGDYASTALILLTPMAVFGLFRYLQLVLVHNAGGSPVRVLVRDPALVTNTVLWAALSGVLLLAARGQW</sequence>
<organism evidence="7 8">
    <name type="scientific">Micromonospora narathiwatensis</name>
    <dbReference type="NCBI Taxonomy" id="299146"/>
    <lineage>
        <taxon>Bacteria</taxon>
        <taxon>Bacillati</taxon>
        <taxon>Actinomycetota</taxon>
        <taxon>Actinomycetes</taxon>
        <taxon>Micromonosporales</taxon>
        <taxon>Micromonosporaceae</taxon>
        <taxon>Micromonospora</taxon>
    </lineage>
</organism>
<dbReference type="AlphaFoldDB" id="A0A1A8ZFR8"/>
<feature type="transmembrane region" description="Helical" evidence="6">
    <location>
        <begin position="107"/>
        <end position="128"/>
    </location>
</feature>
<evidence type="ECO:0000256" key="1">
    <source>
        <dbReference type="ARBA" id="ARBA00004141"/>
    </source>
</evidence>
<dbReference type="CDD" id="cd13963">
    <property type="entry name" value="PT_UbiA_2"/>
    <property type="match status" value="1"/>
</dbReference>
<comment type="subcellular location">
    <subcellularLocation>
        <location evidence="1">Membrane</location>
        <topology evidence="1">Multi-pass membrane protein</topology>
    </subcellularLocation>
</comment>
<feature type="transmembrane region" description="Helical" evidence="6">
    <location>
        <begin position="255"/>
        <end position="273"/>
    </location>
</feature>
<feature type="region of interest" description="Disordered" evidence="5">
    <location>
        <begin position="1"/>
        <end position="21"/>
    </location>
</feature>
<feature type="transmembrane region" description="Helical" evidence="6">
    <location>
        <begin position="61"/>
        <end position="86"/>
    </location>
</feature>
<protein>
    <submittedName>
        <fullName evidence="7">4-hydroxybenzoate polyprenyltransferase</fullName>
    </submittedName>
</protein>
<keyword evidence="8" id="KW-1185">Reference proteome</keyword>
<dbReference type="GO" id="GO:0016765">
    <property type="term" value="F:transferase activity, transferring alkyl or aryl (other than methyl) groups"/>
    <property type="evidence" value="ECO:0007669"/>
    <property type="project" value="InterPro"/>
</dbReference>
<dbReference type="PANTHER" id="PTHR42723:SF1">
    <property type="entry name" value="CHLOROPHYLL SYNTHASE, CHLOROPLASTIC"/>
    <property type="match status" value="1"/>
</dbReference>
<accession>A0A1A8ZFR8</accession>
<proteinExistence type="predicted"/>
<keyword evidence="3 6" id="KW-1133">Transmembrane helix</keyword>
<evidence type="ECO:0000256" key="4">
    <source>
        <dbReference type="ARBA" id="ARBA00023136"/>
    </source>
</evidence>
<evidence type="ECO:0000313" key="7">
    <source>
        <dbReference type="EMBL" id="SBT42654.1"/>
    </source>
</evidence>
<dbReference type="PATRIC" id="fig|299146.4.peg.1618"/>
<evidence type="ECO:0000256" key="5">
    <source>
        <dbReference type="SAM" id="MobiDB-lite"/>
    </source>
</evidence>
<evidence type="ECO:0000256" key="6">
    <source>
        <dbReference type="SAM" id="Phobius"/>
    </source>
</evidence>
<feature type="transmembrane region" description="Helical" evidence="6">
    <location>
        <begin position="220"/>
        <end position="243"/>
    </location>
</feature>
<evidence type="ECO:0000313" key="8">
    <source>
        <dbReference type="Proteomes" id="UP000198765"/>
    </source>
</evidence>
<dbReference type="Pfam" id="PF01040">
    <property type="entry name" value="UbiA"/>
    <property type="match status" value="1"/>
</dbReference>
<keyword evidence="7" id="KW-0808">Transferase</keyword>
<reference evidence="7 8" key="1">
    <citation type="submission" date="2016-06" db="EMBL/GenBank/DDBJ databases">
        <authorList>
            <person name="Kjaerup R.B."/>
            <person name="Dalgaard T.S."/>
            <person name="Juul-Madsen H.R."/>
        </authorList>
    </citation>
    <scope>NUCLEOTIDE SEQUENCE [LARGE SCALE GENOMIC DNA]</scope>
    <source>
        <strain evidence="7 8">DSM 45248</strain>
    </source>
</reference>
<feature type="transmembrane region" description="Helical" evidence="6">
    <location>
        <begin position="294"/>
        <end position="313"/>
    </location>
</feature>